<evidence type="ECO:0000256" key="5">
    <source>
        <dbReference type="ARBA" id="ARBA00022989"/>
    </source>
</evidence>
<evidence type="ECO:0000256" key="2">
    <source>
        <dbReference type="ARBA" id="ARBA00005262"/>
    </source>
</evidence>
<accession>A0A8J2VL17</accession>
<dbReference type="RefSeq" id="WP_188407709.1">
    <property type="nucleotide sequence ID" value="NZ_BMCP01000001.1"/>
</dbReference>
<evidence type="ECO:0000313" key="9">
    <source>
        <dbReference type="Proteomes" id="UP000602745"/>
    </source>
</evidence>
<feature type="transmembrane region" description="Helical" evidence="7">
    <location>
        <begin position="6"/>
        <end position="28"/>
    </location>
</feature>
<dbReference type="GO" id="GO:0005886">
    <property type="term" value="C:plasma membrane"/>
    <property type="evidence" value="ECO:0007669"/>
    <property type="project" value="UniProtKB-SubCell"/>
</dbReference>
<dbReference type="PANTHER" id="PTHR43663:SF1">
    <property type="entry name" value="CHROMATE TRANSPORTER"/>
    <property type="match status" value="1"/>
</dbReference>
<dbReference type="InterPro" id="IPR052518">
    <property type="entry name" value="CHR_Transporter"/>
</dbReference>
<name>A0A8J2VL17_9RHOB</name>
<evidence type="ECO:0000256" key="3">
    <source>
        <dbReference type="ARBA" id="ARBA00022475"/>
    </source>
</evidence>
<comment type="subcellular location">
    <subcellularLocation>
        <location evidence="1">Cell membrane</location>
        <topology evidence="1">Multi-pass membrane protein</topology>
    </subcellularLocation>
</comment>
<dbReference type="InterPro" id="IPR003370">
    <property type="entry name" value="Chromate_transpt"/>
</dbReference>
<feature type="transmembrane region" description="Helical" evidence="7">
    <location>
        <begin position="138"/>
        <end position="155"/>
    </location>
</feature>
<comment type="caution">
    <text evidence="8">The sequence shown here is derived from an EMBL/GenBank/DDBJ whole genome shotgun (WGS) entry which is preliminary data.</text>
</comment>
<reference evidence="8" key="2">
    <citation type="submission" date="2020-09" db="EMBL/GenBank/DDBJ databases">
        <authorList>
            <person name="Sun Q."/>
            <person name="Sedlacek I."/>
        </authorList>
    </citation>
    <scope>NUCLEOTIDE SEQUENCE</scope>
    <source>
        <strain evidence="8">CCM 7684</strain>
    </source>
</reference>
<keyword evidence="3" id="KW-1003">Cell membrane</keyword>
<keyword evidence="5 7" id="KW-1133">Transmembrane helix</keyword>
<keyword evidence="4 7" id="KW-0812">Transmembrane</keyword>
<dbReference type="Proteomes" id="UP000602745">
    <property type="component" value="Unassembled WGS sequence"/>
</dbReference>
<evidence type="ECO:0000256" key="1">
    <source>
        <dbReference type="ARBA" id="ARBA00004651"/>
    </source>
</evidence>
<dbReference type="PANTHER" id="PTHR43663">
    <property type="entry name" value="CHROMATE TRANSPORT PROTEIN-RELATED"/>
    <property type="match status" value="1"/>
</dbReference>
<evidence type="ECO:0000256" key="4">
    <source>
        <dbReference type="ARBA" id="ARBA00022692"/>
    </source>
</evidence>
<comment type="similarity">
    <text evidence="2">Belongs to the chromate ion transporter (CHR) (TC 2.A.51) family.</text>
</comment>
<proteinExistence type="inferred from homology"/>
<evidence type="ECO:0000256" key="6">
    <source>
        <dbReference type="ARBA" id="ARBA00023136"/>
    </source>
</evidence>
<dbReference type="Pfam" id="PF02417">
    <property type="entry name" value="Chromate_transp"/>
    <property type="match status" value="1"/>
</dbReference>
<reference evidence="8" key="1">
    <citation type="journal article" date="2014" name="Int. J. Syst. Evol. Microbiol.">
        <title>Complete genome sequence of Corynebacterium casei LMG S-19264T (=DSM 44701T), isolated from a smear-ripened cheese.</title>
        <authorList>
            <consortium name="US DOE Joint Genome Institute (JGI-PGF)"/>
            <person name="Walter F."/>
            <person name="Albersmeier A."/>
            <person name="Kalinowski J."/>
            <person name="Ruckert C."/>
        </authorList>
    </citation>
    <scope>NUCLEOTIDE SEQUENCE</scope>
    <source>
        <strain evidence="8">CCM 7684</strain>
    </source>
</reference>
<feature type="transmembrane region" description="Helical" evidence="7">
    <location>
        <begin position="75"/>
        <end position="96"/>
    </location>
</feature>
<feature type="transmembrane region" description="Helical" evidence="7">
    <location>
        <begin position="108"/>
        <end position="132"/>
    </location>
</feature>
<organism evidence="8 9">
    <name type="scientific">Agaricicola taiwanensis</name>
    <dbReference type="NCBI Taxonomy" id="591372"/>
    <lineage>
        <taxon>Bacteria</taxon>
        <taxon>Pseudomonadati</taxon>
        <taxon>Pseudomonadota</taxon>
        <taxon>Alphaproteobacteria</taxon>
        <taxon>Rhodobacterales</taxon>
        <taxon>Paracoccaceae</taxon>
        <taxon>Agaricicola</taxon>
    </lineage>
</organism>
<gene>
    <name evidence="8" type="ORF">GCM10007276_00840</name>
</gene>
<evidence type="ECO:0000256" key="7">
    <source>
        <dbReference type="SAM" id="Phobius"/>
    </source>
</evidence>
<keyword evidence="9" id="KW-1185">Reference proteome</keyword>
<keyword evidence="6 7" id="KW-0472">Membrane</keyword>
<dbReference type="GO" id="GO:0015109">
    <property type="term" value="F:chromate transmembrane transporter activity"/>
    <property type="evidence" value="ECO:0007669"/>
    <property type="project" value="InterPro"/>
</dbReference>
<protein>
    <submittedName>
        <fullName evidence="8">Chromate transporter</fullName>
    </submittedName>
</protein>
<dbReference type="AlphaFoldDB" id="A0A8J2VL17"/>
<dbReference type="EMBL" id="BMCP01000001">
    <property type="protein sequence ID" value="GGE27517.1"/>
    <property type="molecule type" value="Genomic_DNA"/>
</dbReference>
<evidence type="ECO:0000313" key="8">
    <source>
        <dbReference type="EMBL" id="GGE27517.1"/>
    </source>
</evidence>
<sequence>MNWQLLLDIVTVFISLSVVSIGGANAVLPDIRRQVVDVHGWMNEATFADLFAISHAAPGPNVIMVSLIGWHMAGFFGLVAATLAILVPSSLIAFAVGRVVNRWSDKRWIAVAKQGLVPIAVGLILASGISMIKAADHNLLLFLISLGTAAFMAFAGRNPLWALAGGTLLNILALQLGWPG</sequence>